<keyword evidence="2" id="KW-1185">Reference proteome</keyword>
<gene>
    <name evidence="1" type="ORF">L6452_36819</name>
</gene>
<protein>
    <submittedName>
        <fullName evidence="1">Uncharacterized protein</fullName>
    </submittedName>
</protein>
<evidence type="ECO:0000313" key="2">
    <source>
        <dbReference type="Proteomes" id="UP001055879"/>
    </source>
</evidence>
<dbReference type="EMBL" id="CM042060">
    <property type="protein sequence ID" value="KAI3677553.1"/>
    <property type="molecule type" value="Genomic_DNA"/>
</dbReference>
<organism evidence="1 2">
    <name type="scientific">Arctium lappa</name>
    <name type="common">Greater burdock</name>
    <name type="synonym">Lappa major</name>
    <dbReference type="NCBI Taxonomy" id="4217"/>
    <lineage>
        <taxon>Eukaryota</taxon>
        <taxon>Viridiplantae</taxon>
        <taxon>Streptophyta</taxon>
        <taxon>Embryophyta</taxon>
        <taxon>Tracheophyta</taxon>
        <taxon>Spermatophyta</taxon>
        <taxon>Magnoliopsida</taxon>
        <taxon>eudicotyledons</taxon>
        <taxon>Gunneridae</taxon>
        <taxon>Pentapetalae</taxon>
        <taxon>asterids</taxon>
        <taxon>campanulids</taxon>
        <taxon>Asterales</taxon>
        <taxon>Asteraceae</taxon>
        <taxon>Carduoideae</taxon>
        <taxon>Cardueae</taxon>
        <taxon>Arctiinae</taxon>
        <taxon>Arctium</taxon>
    </lineage>
</organism>
<evidence type="ECO:0000313" key="1">
    <source>
        <dbReference type="EMBL" id="KAI3677553.1"/>
    </source>
</evidence>
<name>A0ACB8Y0I0_ARCLA</name>
<comment type="caution">
    <text evidence="1">The sequence shown here is derived from an EMBL/GenBank/DDBJ whole genome shotgun (WGS) entry which is preliminary data.</text>
</comment>
<accession>A0ACB8Y0I0</accession>
<sequence>MKILILLWVLHLIFSFFTSSDTNPTSETYTLINATNLAKPGCLSRCGELIVPYPFGIGINSNCSIGPGFDVYCNNSIHPPKASFTKTDLTSIKLISDSTLRTTNNVAFKCYFPNGTTSRGFRIWANFMDGPYTFSEVNKFTVIGCDDYSWLTSETKSRDVSTGCATRCSTPKDVIGDQCSGNGCCQSSMPKDINYYRVRVFSMDDSENMSYTRSFNPCTYAFVGEENTFKFHGTTDLSDTFLKEKIEANVPIVYEWAIGNLNCTQAQATDGFACQYSNSSCVNSLRGSGGYRCICNEGYEGNPYLSPGCQDIDECKDPEKFPCYGTCFNTAGNYTCKCKRGHYGDAKFLDGCRRNPFHPLVLYIGVGSGLLAVLTVLSLSYFTAKKKKLVKLRKKCFEKNGGVLLEEKLKTTGGIGVGSMKIFHAGELEEATEKYAEDKILGRGGNGIVYKGNLPYNRVVAIKKSQRLDKGQREQFINEMVILTQINHQNVVQLLGCCLETDVPLLVYEFVSNGTLHRHIHNRKSGVGRLSWDSRLRIAHESAGALAYLHSDARMSIIHRDVKSTNILLDESYTAKIADFGASRVVLLGDHDQVTTLVQGTLGYLDPEYLRTGQLTDKSDVYSFGVVLAELLTGKKPIAMERCLAEQTLATYFEKAMMENRVLEILEVEVVKEATNEQLKATCELVCRCLNQVGRNRPSMKEVTMELETLRKFGRHPLFSQDSYNEMSSLMIETKPKDIYDVPLISNSDAFGEYSSSTTQIEDMMSEIHCPR</sequence>
<reference evidence="1 2" key="2">
    <citation type="journal article" date="2022" name="Mol. Ecol. Resour.">
        <title>The genomes of chicory, endive, great burdock and yacon provide insights into Asteraceae paleo-polyploidization history and plant inulin production.</title>
        <authorList>
            <person name="Fan W."/>
            <person name="Wang S."/>
            <person name="Wang H."/>
            <person name="Wang A."/>
            <person name="Jiang F."/>
            <person name="Liu H."/>
            <person name="Zhao H."/>
            <person name="Xu D."/>
            <person name="Zhang Y."/>
        </authorList>
    </citation>
    <scope>NUCLEOTIDE SEQUENCE [LARGE SCALE GENOMIC DNA]</scope>
    <source>
        <strain evidence="2">cv. Niubang</strain>
    </source>
</reference>
<reference evidence="2" key="1">
    <citation type="journal article" date="2022" name="Mol. Ecol. Resour.">
        <title>The genomes of chicory, endive, great burdock and yacon provide insights into Asteraceae palaeo-polyploidization history and plant inulin production.</title>
        <authorList>
            <person name="Fan W."/>
            <person name="Wang S."/>
            <person name="Wang H."/>
            <person name="Wang A."/>
            <person name="Jiang F."/>
            <person name="Liu H."/>
            <person name="Zhao H."/>
            <person name="Xu D."/>
            <person name="Zhang Y."/>
        </authorList>
    </citation>
    <scope>NUCLEOTIDE SEQUENCE [LARGE SCALE GENOMIC DNA]</scope>
    <source>
        <strain evidence="2">cv. Niubang</strain>
    </source>
</reference>
<dbReference type="Proteomes" id="UP001055879">
    <property type="component" value="Linkage Group LG14"/>
</dbReference>
<proteinExistence type="predicted"/>